<keyword evidence="1" id="KW-0472">Membrane</keyword>
<protein>
    <submittedName>
        <fullName evidence="2">Membrane protein</fullName>
    </submittedName>
</protein>
<dbReference type="RefSeq" id="WP_047234046.1">
    <property type="nucleotide sequence ID" value="NZ_JNBQ01000031.1"/>
</dbReference>
<dbReference type="Proteomes" id="UP000035265">
    <property type="component" value="Unassembled WGS sequence"/>
</dbReference>
<dbReference type="AlphaFoldDB" id="A0A0H2KIR9"/>
<keyword evidence="1" id="KW-0812">Transmembrane</keyword>
<dbReference type="EMBL" id="JNBQ01000031">
    <property type="protein sequence ID" value="KLN33560.1"/>
    <property type="molecule type" value="Genomic_DNA"/>
</dbReference>
<dbReference type="PATRIC" id="fig|264251.5.peg.3475"/>
<accession>A0A0H2KIR9</accession>
<proteinExistence type="predicted"/>
<feature type="transmembrane region" description="Helical" evidence="1">
    <location>
        <begin position="63"/>
        <end position="95"/>
    </location>
</feature>
<gene>
    <name evidence="2" type="ORF">FB00_17130</name>
</gene>
<sequence length="137" mass="14136">MVKLRQYIPRLAAGAYILNSGLNKRGADEATAQGIHGMAAGTYSFLGDVEPKQFTKALSTTEIALGAALVAPFVPTGLVAVGLGVFSAGLVGMYLKTPGMTREDGVRPTEQGTGLAKDVFLLGIAGGLLVDALSRKK</sequence>
<reference evidence="2 3" key="1">
    <citation type="submission" date="2014-05" db="EMBL/GenBank/DDBJ databases">
        <title>Cellulosimicrobium funkei U11 genome.</title>
        <authorList>
            <person name="Hu C."/>
            <person name="Gong Y."/>
            <person name="Wan W."/>
            <person name="Jiang M."/>
        </authorList>
    </citation>
    <scope>NUCLEOTIDE SEQUENCE [LARGE SCALE GENOMIC DNA]</scope>
    <source>
        <strain evidence="2 3">U11</strain>
    </source>
</reference>
<organism evidence="2 3">
    <name type="scientific">Cellulosimicrobium funkei</name>
    <dbReference type="NCBI Taxonomy" id="264251"/>
    <lineage>
        <taxon>Bacteria</taxon>
        <taxon>Bacillati</taxon>
        <taxon>Actinomycetota</taxon>
        <taxon>Actinomycetes</taxon>
        <taxon>Micrococcales</taxon>
        <taxon>Promicromonosporaceae</taxon>
        <taxon>Cellulosimicrobium</taxon>
    </lineage>
</organism>
<dbReference type="STRING" id="264251.FB00_17130"/>
<evidence type="ECO:0000313" key="3">
    <source>
        <dbReference type="Proteomes" id="UP000035265"/>
    </source>
</evidence>
<keyword evidence="3" id="KW-1185">Reference proteome</keyword>
<evidence type="ECO:0000313" key="2">
    <source>
        <dbReference type="EMBL" id="KLN33560.1"/>
    </source>
</evidence>
<evidence type="ECO:0000256" key="1">
    <source>
        <dbReference type="SAM" id="Phobius"/>
    </source>
</evidence>
<comment type="caution">
    <text evidence="2">The sequence shown here is derived from an EMBL/GenBank/DDBJ whole genome shotgun (WGS) entry which is preliminary data.</text>
</comment>
<keyword evidence="1" id="KW-1133">Transmembrane helix</keyword>
<name>A0A0H2KIR9_9MICO</name>